<evidence type="ECO:0000313" key="2">
    <source>
        <dbReference type="Proteomes" id="UP000620224"/>
    </source>
</evidence>
<name>A0A918JA86_9ACTN</name>
<dbReference type="EMBL" id="BMUE01000011">
    <property type="protein sequence ID" value="GGW66830.1"/>
    <property type="molecule type" value="Genomic_DNA"/>
</dbReference>
<reference evidence="1" key="2">
    <citation type="submission" date="2020-09" db="EMBL/GenBank/DDBJ databases">
        <authorList>
            <person name="Sun Q."/>
            <person name="Ohkuma M."/>
        </authorList>
    </citation>
    <scope>NUCLEOTIDE SEQUENCE</scope>
    <source>
        <strain evidence="1">JCM 4490</strain>
    </source>
</reference>
<proteinExistence type="predicted"/>
<dbReference type="AlphaFoldDB" id="A0A918JA86"/>
<sequence length="125" mass="14489">MNLNWSGEEYEMFLASPREHQLVRDAIVEAGYVVGGLPDADWVARLGRTKVEVEDFLKGWGEFFPSRNLSVADLELIRSCFAETLEFFSDEEYQMRMNWTKGESSVAFTGLLDDRRKITIERQWG</sequence>
<evidence type="ECO:0000313" key="1">
    <source>
        <dbReference type="EMBL" id="GGW66830.1"/>
    </source>
</evidence>
<gene>
    <name evidence="1" type="ORF">GCM10010503_50130</name>
</gene>
<dbReference type="RefSeq" id="WP_190017579.1">
    <property type="nucleotide sequence ID" value="NZ_BMUE01000011.1"/>
</dbReference>
<accession>A0A918JA86</accession>
<keyword evidence="2" id="KW-1185">Reference proteome</keyword>
<organism evidence="1 2">
    <name type="scientific">Streptomyces lucensis JCM 4490</name>
    <dbReference type="NCBI Taxonomy" id="1306176"/>
    <lineage>
        <taxon>Bacteria</taxon>
        <taxon>Bacillati</taxon>
        <taxon>Actinomycetota</taxon>
        <taxon>Actinomycetes</taxon>
        <taxon>Kitasatosporales</taxon>
        <taxon>Streptomycetaceae</taxon>
        <taxon>Streptomyces</taxon>
    </lineage>
</organism>
<reference evidence="1" key="1">
    <citation type="journal article" date="2014" name="Int. J. Syst. Evol. Microbiol.">
        <title>Complete genome sequence of Corynebacterium casei LMG S-19264T (=DSM 44701T), isolated from a smear-ripened cheese.</title>
        <authorList>
            <consortium name="US DOE Joint Genome Institute (JGI-PGF)"/>
            <person name="Walter F."/>
            <person name="Albersmeier A."/>
            <person name="Kalinowski J."/>
            <person name="Ruckert C."/>
        </authorList>
    </citation>
    <scope>NUCLEOTIDE SEQUENCE</scope>
    <source>
        <strain evidence="1">JCM 4490</strain>
    </source>
</reference>
<dbReference type="Proteomes" id="UP000620224">
    <property type="component" value="Unassembled WGS sequence"/>
</dbReference>
<protein>
    <submittedName>
        <fullName evidence="1">Uncharacterized protein</fullName>
    </submittedName>
</protein>
<comment type="caution">
    <text evidence="1">The sequence shown here is derived from an EMBL/GenBank/DDBJ whole genome shotgun (WGS) entry which is preliminary data.</text>
</comment>